<evidence type="ECO:0000313" key="2">
    <source>
        <dbReference type="EMBL" id="KKK65610.1"/>
    </source>
</evidence>
<gene>
    <name evidence="2" type="ORF">LCGC14_2972400</name>
</gene>
<feature type="non-terminal residue" evidence="2">
    <location>
        <position position="1"/>
    </location>
</feature>
<dbReference type="AlphaFoldDB" id="A0A0F8XWH2"/>
<feature type="region of interest" description="Disordered" evidence="1">
    <location>
        <begin position="18"/>
        <end position="39"/>
    </location>
</feature>
<proteinExistence type="predicted"/>
<comment type="caution">
    <text evidence="2">The sequence shown here is derived from an EMBL/GenBank/DDBJ whole genome shotgun (WGS) entry which is preliminary data.</text>
</comment>
<name>A0A0F8XWH2_9ZZZZ</name>
<accession>A0A0F8XWH2</accession>
<sequence>RQDIQNAFEEEMKALGQDVEHIEFPPAAREGEDPLDLFD</sequence>
<protein>
    <submittedName>
        <fullName evidence="2">Uncharacterized protein</fullName>
    </submittedName>
</protein>
<organism evidence="2">
    <name type="scientific">marine sediment metagenome</name>
    <dbReference type="NCBI Taxonomy" id="412755"/>
    <lineage>
        <taxon>unclassified sequences</taxon>
        <taxon>metagenomes</taxon>
        <taxon>ecological metagenomes</taxon>
    </lineage>
</organism>
<reference evidence="2" key="1">
    <citation type="journal article" date="2015" name="Nature">
        <title>Complex archaea that bridge the gap between prokaryotes and eukaryotes.</title>
        <authorList>
            <person name="Spang A."/>
            <person name="Saw J.H."/>
            <person name="Jorgensen S.L."/>
            <person name="Zaremba-Niedzwiedzka K."/>
            <person name="Martijn J."/>
            <person name="Lind A.E."/>
            <person name="van Eijk R."/>
            <person name="Schleper C."/>
            <person name="Guy L."/>
            <person name="Ettema T.J."/>
        </authorList>
    </citation>
    <scope>NUCLEOTIDE SEQUENCE</scope>
</reference>
<dbReference type="EMBL" id="LAZR01060465">
    <property type="protein sequence ID" value="KKK65610.1"/>
    <property type="molecule type" value="Genomic_DNA"/>
</dbReference>
<evidence type="ECO:0000256" key="1">
    <source>
        <dbReference type="SAM" id="MobiDB-lite"/>
    </source>
</evidence>